<proteinExistence type="predicted"/>
<dbReference type="Gene3D" id="3.90.660.10">
    <property type="match status" value="1"/>
</dbReference>
<gene>
    <name evidence="1" type="ORF">METZ01_LOCUS476295</name>
</gene>
<protein>
    <recommendedName>
        <fullName evidence="2">Amine oxidase domain-containing protein</fullName>
    </recommendedName>
</protein>
<dbReference type="AlphaFoldDB" id="A0A383BU99"/>
<organism evidence="1">
    <name type="scientific">marine metagenome</name>
    <dbReference type="NCBI Taxonomy" id="408172"/>
    <lineage>
        <taxon>unclassified sequences</taxon>
        <taxon>metagenomes</taxon>
        <taxon>ecological metagenomes</taxon>
    </lineage>
</organism>
<dbReference type="EMBL" id="UINC01203269">
    <property type="protein sequence ID" value="SVE23441.1"/>
    <property type="molecule type" value="Genomic_DNA"/>
</dbReference>
<dbReference type="PANTHER" id="PTHR42923:SF3">
    <property type="entry name" value="PROTOPORPHYRINOGEN OXIDASE"/>
    <property type="match status" value="1"/>
</dbReference>
<name>A0A383BU99_9ZZZZ</name>
<dbReference type="GO" id="GO:0016491">
    <property type="term" value="F:oxidoreductase activity"/>
    <property type="evidence" value="ECO:0007669"/>
    <property type="project" value="TreeGrafter"/>
</dbReference>
<accession>A0A383BU99</accession>
<dbReference type="Pfam" id="PF13450">
    <property type="entry name" value="NAD_binding_8"/>
    <property type="match status" value="1"/>
</dbReference>
<dbReference type="SUPFAM" id="SSF51905">
    <property type="entry name" value="FAD/NAD(P)-binding domain"/>
    <property type="match status" value="1"/>
</dbReference>
<feature type="non-terminal residue" evidence="1">
    <location>
        <position position="114"/>
    </location>
</feature>
<dbReference type="InterPro" id="IPR036188">
    <property type="entry name" value="FAD/NAD-bd_sf"/>
</dbReference>
<dbReference type="PANTHER" id="PTHR42923">
    <property type="entry name" value="PROTOPORPHYRINOGEN OXIDASE"/>
    <property type="match status" value="1"/>
</dbReference>
<dbReference type="InterPro" id="IPR050464">
    <property type="entry name" value="Zeta_carotene_desat/Oxidored"/>
</dbReference>
<sequence>MSNSKHIVNQQRRRVVKGIAAATAVSGVSRSLFAAGGGPTAIVIGAGIAGLSAAWDLREAGFQVSIFEKEKFTGGRMVQLQMGPLYQFTHAVGVLEANREMFSLAAELGIEDEF</sequence>
<evidence type="ECO:0008006" key="2">
    <source>
        <dbReference type="Google" id="ProtNLM"/>
    </source>
</evidence>
<evidence type="ECO:0000313" key="1">
    <source>
        <dbReference type="EMBL" id="SVE23441.1"/>
    </source>
</evidence>
<reference evidence="1" key="1">
    <citation type="submission" date="2018-05" db="EMBL/GenBank/DDBJ databases">
        <authorList>
            <person name="Lanie J.A."/>
            <person name="Ng W.-L."/>
            <person name="Kazmierczak K.M."/>
            <person name="Andrzejewski T.M."/>
            <person name="Davidsen T.M."/>
            <person name="Wayne K.J."/>
            <person name="Tettelin H."/>
            <person name="Glass J.I."/>
            <person name="Rusch D."/>
            <person name="Podicherti R."/>
            <person name="Tsui H.-C.T."/>
            <person name="Winkler M.E."/>
        </authorList>
    </citation>
    <scope>NUCLEOTIDE SEQUENCE</scope>
</reference>
<dbReference type="Gene3D" id="3.50.50.60">
    <property type="entry name" value="FAD/NAD(P)-binding domain"/>
    <property type="match status" value="1"/>
</dbReference>